<dbReference type="GO" id="GO:0046983">
    <property type="term" value="F:protein dimerization activity"/>
    <property type="evidence" value="ECO:0007669"/>
    <property type="project" value="InterPro"/>
</dbReference>
<gene>
    <name evidence="7" type="ORF">MIMGU_mgv1a023762mg</name>
</gene>
<dbReference type="GO" id="GO:0043565">
    <property type="term" value="F:sequence-specific DNA binding"/>
    <property type="evidence" value="ECO:0000318"/>
    <property type="project" value="GO_Central"/>
</dbReference>
<protein>
    <recommendedName>
        <fullName evidence="6">BHLH domain-containing protein</fullName>
    </recommendedName>
</protein>
<keyword evidence="8" id="KW-1185">Reference proteome</keyword>
<evidence type="ECO:0000256" key="5">
    <source>
        <dbReference type="SAM" id="MobiDB-lite"/>
    </source>
</evidence>
<dbReference type="EMBL" id="KI631555">
    <property type="protein sequence ID" value="EYU26930.1"/>
    <property type="molecule type" value="Genomic_DNA"/>
</dbReference>
<name>A0A022QKD1_ERYGU</name>
<dbReference type="InterPro" id="IPR054502">
    <property type="entry name" value="bHLH-TF_ACT-like_plant"/>
</dbReference>
<dbReference type="GO" id="GO:0006355">
    <property type="term" value="P:regulation of DNA-templated transcription"/>
    <property type="evidence" value="ECO:0000318"/>
    <property type="project" value="GO_Central"/>
</dbReference>
<comment type="subcellular location">
    <subcellularLocation>
        <location evidence="1">Nucleus</location>
    </subcellularLocation>
</comment>
<keyword evidence="3" id="KW-0804">Transcription</keyword>
<proteinExistence type="predicted"/>
<organism evidence="7 8">
    <name type="scientific">Erythranthe guttata</name>
    <name type="common">Yellow monkey flower</name>
    <name type="synonym">Mimulus guttatus</name>
    <dbReference type="NCBI Taxonomy" id="4155"/>
    <lineage>
        <taxon>Eukaryota</taxon>
        <taxon>Viridiplantae</taxon>
        <taxon>Streptophyta</taxon>
        <taxon>Embryophyta</taxon>
        <taxon>Tracheophyta</taxon>
        <taxon>Spermatophyta</taxon>
        <taxon>Magnoliopsida</taxon>
        <taxon>eudicotyledons</taxon>
        <taxon>Gunneridae</taxon>
        <taxon>Pentapetalae</taxon>
        <taxon>asterids</taxon>
        <taxon>lamiids</taxon>
        <taxon>Lamiales</taxon>
        <taxon>Phrymaceae</taxon>
        <taxon>Erythranthe</taxon>
    </lineage>
</organism>
<evidence type="ECO:0000259" key="6">
    <source>
        <dbReference type="PROSITE" id="PS50888"/>
    </source>
</evidence>
<evidence type="ECO:0000313" key="7">
    <source>
        <dbReference type="EMBL" id="EYU26930.1"/>
    </source>
</evidence>
<dbReference type="SUPFAM" id="SSF47459">
    <property type="entry name" value="HLH, helix-loop-helix DNA-binding domain"/>
    <property type="match status" value="1"/>
</dbReference>
<dbReference type="AlphaFoldDB" id="A0A022QKD1"/>
<dbReference type="Proteomes" id="UP000030748">
    <property type="component" value="Unassembled WGS sequence"/>
</dbReference>
<dbReference type="InterPro" id="IPR051358">
    <property type="entry name" value="TF_AMS/ICE1/BHLH6-like"/>
</dbReference>
<evidence type="ECO:0000256" key="4">
    <source>
        <dbReference type="ARBA" id="ARBA00023242"/>
    </source>
</evidence>
<dbReference type="PANTHER" id="PTHR31945">
    <property type="entry name" value="TRANSCRIPTION FACTOR SCREAM2-RELATED"/>
    <property type="match status" value="1"/>
</dbReference>
<dbReference type="STRING" id="4155.A0A022QKD1"/>
<evidence type="ECO:0000256" key="1">
    <source>
        <dbReference type="ARBA" id="ARBA00004123"/>
    </source>
</evidence>
<feature type="compositionally biased region" description="Low complexity" evidence="5">
    <location>
        <begin position="193"/>
        <end position="204"/>
    </location>
</feature>
<dbReference type="PROSITE" id="PS50888">
    <property type="entry name" value="BHLH"/>
    <property type="match status" value="1"/>
</dbReference>
<feature type="compositionally biased region" description="Basic and acidic residues" evidence="5">
    <location>
        <begin position="181"/>
        <end position="191"/>
    </location>
</feature>
<dbReference type="GO" id="GO:0003700">
    <property type="term" value="F:DNA-binding transcription factor activity"/>
    <property type="evidence" value="ECO:0000318"/>
    <property type="project" value="GO_Central"/>
</dbReference>
<dbReference type="Pfam" id="PF22754">
    <property type="entry name" value="bHLH-TF_ACT-like_plant"/>
    <property type="match status" value="1"/>
</dbReference>
<dbReference type="PANTHER" id="PTHR31945:SF11">
    <property type="entry name" value="TRANSCRIPTION FACTOR ABORTED MICROSPORES"/>
    <property type="match status" value="1"/>
</dbReference>
<feature type="region of interest" description="Disordered" evidence="5">
    <location>
        <begin position="55"/>
        <end position="129"/>
    </location>
</feature>
<dbReference type="InterPro" id="IPR036638">
    <property type="entry name" value="HLH_DNA-bd_sf"/>
</dbReference>
<evidence type="ECO:0000256" key="3">
    <source>
        <dbReference type="ARBA" id="ARBA00023163"/>
    </source>
</evidence>
<dbReference type="InterPro" id="IPR011598">
    <property type="entry name" value="bHLH_dom"/>
</dbReference>
<keyword evidence="4" id="KW-0539">Nucleus</keyword>
<sequence>MTSSSDFPKVDNQIDCMDNNLPQDISIDRIHLSTNPSLQHQQFVVNSENGNGGIFLEGADFTPSIENNNNNNNNELDPTQMNEDSSNFRCENNRSDESDPNDDEFDAKYRRRTGKGPQSKNLRAERRRRKKLNDRLYSLRSLVPNISKLDRASILGDAIDYVNELKKQAEDLQIELEERSDEEKTTGKDETDQNNVVVTQNGVTKRGPNKRGQGNFPNGFHSNNSIKASKQNYREQLDDANDKVQQMEPQVEVFELDGNEFYVKVFCEHKSGGFVRLMEALNSLGLEVTNVNTTRHTCLVSSIFKVEQKNNESVEADHVKESLLELTRNPSRNIMWGIRPTSININDQSDEDGLMINNNDNINININIDNDYCVHHDQGGGGHHNHHHHSLLHGGGGGGRQINSHGPPPTLTTIECSYFI</sequence>
<dbReference type="Pfam" id="PF00010">
    <property type="entry name" value="HLH"/>
    <property type="match status" value="1"/>
</dbReference>
<feature type="region of interest" description="Disordered" evidence="5">
    <location>
        <begin position="177"/>
        <end position="225"/>
    </location>
</feature>
<keyword evidence="2" id="KW-0805">Transcription regulation</keyword>
<feature type="domain" description="BHLH" evidence="6">
    <location>
        <begin position="116"/>
        <end position="165"/>
    </location>
</feature>
<dbReference type="Gene3D" id="4.10.280.10">
    <property type="entry name" value="Helix-loop-helix DNA-binding domain"/>
    <property type="match status" value="1"/>
</dbReference>
<dbReference type="eggNOG" id="ENOG502QQUB">
    <property type="taxonomic scope" value="Eukaryota"/>
</dbReference>
<feature type="region of interest" description="Disordered" evidence="5">
    <location>
        <begin position="379"/>
        <end position="410"/>
    </location>
</feature>
<accession>A0A022QKD1</accession>
<evidence type="ECO:0000313" key="8">
    <source>
        <dbReference type="Proteomes" id="UP000030748"/>
    </source>
</evidence>
<evidence type="ECO:0000256" key="2">
    <source>
        <dbReference type="ARBA" id="ARBA00023015"/>
    </source>
</evidence>
<dbReference type="GO" id="GO:0005634">
    <property type="term" value="C:nucleus"/>
    <property type="evidence" value="ECO:0000318"/>
    <property type="project" value="GO_Central"/>
</dbReference>
<feature type="compositionally biased region" description="Polar residues" evidence="5">
    <location>
        <begin position="75"/>
        <end position="90"/>
    </location>
</feature>
<reference evidence="7 8" key="1">
    <citation type="journal article" date="2013" name="Proc. Natl. Acad. Sci. U.S.A.">
        <title>Fine-scale variation in meiotic recombination in Mimulus inferred from population shotgun sequencing.</title>
        <authorList>
            <person name="Hellsten U."/>
            <person name="Wright K.M."/>
            <person name="Jenkins J."/>
            <person name="Shu S."/>
            <person name="Yuan Y."/>
            <person name="Wessler S.R."/>
            <person name="Schmutz J."/>
            <person name="Willis J.H."/>
            <person name="Rokhsar D.S."/>
        </authorList>
    </citation>
    <scope>NUCLEOTIDE SEQUENCE [LARGE SCALE GENOMIC DNA]</scope>
    <source>
        <strain evidence="8">cv. DUN x IM62</strain>
    </source>
</reference>
<dbReference type="CDD" id="cd11443">
    <property type="entry name" value="bHLH_AtAMS_like"/>
    <property type="match status" value="1"/>
</dbReference>
<dbReference type="SMART" id="SM00353">
    <property type="entry name" value="HLH"/>
    <property type="match status" value="1"/>
</dbReference>